<feature type="compositionally biased region" description="Basic and acidic residues" evidence="1">
    <location>
        <begin position="200"/>
        <end position="220"/>
    </location>
</feature>
<feature type="region of interest" description="Disordered" evidence="1">
    <location>
        <begin position="127"/>
        <end position="220"/>
    </location>
</feature>
<dbReference type="Proteomes" id="UP000005239">
    <property type="component" value="Unassembled WGS sequence"/>
</dbReference>
<feature type="compositionally biased region" description="Basic residues" evidence="1">
    <location>
        <begin position="156"/>
        <end position="165"/>
    </location>
</feature>
<proteinExistence type="predicted"/>
<name>A0A454XTP3_PRIPA</name>
<accession>A0A8R1ULZ1</accession>
<evidence type="ECO:0000313" key="2">
    <source>
        <dbReference type="EnsemblMetazoa" id="PPA29060.1"/>
    </source>
</evidence>
<evidence type="ECO:0000313" key="3">
    <source>
        <dbReference type="Proteomes" id="UP000005239"/>
    </source>
</evidence>
<reference evidence="2" key="2">
    <citation type="submission" date="2022-06" db="UniProtKB">
        <authorList>
            <consortium name="EnsemblMetazoa"/>
        </authorList>
    </citation>
    <scope>IDENTIFICATION</scope>
    <source>
        <strain evidence="2">PS312</strain>
    </source>
</reference>
<keyword evidence="3" id="KW-1185">Reference proteome</keyword>
<evidence type="ECO:0000256" key="1">
    <source>
        <dbReference type="SAM" id="MobiDB-lite"/>
    </source>
</evidence>
<dbReference type="AlphaFoldDB" id="A0A454XTP3"/>
<accession>A0A454XTP3</accession>
<sequence length="220" mass="24306">MTPMWGVSSDEYYANTQNPPRSMEIDEADETIESHLKRKRTKDTIALLEHLSVASPGNGASSQPLTPSDSSGAIPNEQPLNSSSSIVDMESGSPHLEFSPDCREAMLPSRPVHYDDDALLPSEADDIDMAQPESPRPTSTSPLIIPWPRLSAFRPLTRRSRRSTRPRSPTPEQLQPQQLSPAADPTTVQLLHHMLLKRGAARDGEEGPEEKRMRECLPPA</sequence>
<gene>
    <name evidence="2" type="primary">WBGene00118614</name>
</gene>
<reference evidence="3" key="1">
    <citation type="journal article" date="2008" name="Nat. Genet.">
        <title>The Pristionchus pacificus genome provides a unique perspective on nematode lifestyle and parasitism.</title>
        <authorList>
            <person name="Dieterich C."/>
            <person name="Clifton S.W."/>
            <person name="Schuster L.N."/>
            <person name="Chinwalla A."/>
            <person name="Delehaunty K."/>
            <person name="Dinkelacker I."/>
            <person name="Fulton L."/>
            <person name="Fulton R."/>
            <person name="Godfrey J."/>
            <person name="Minx P."/>
            <person name="Mitreva M."/>
            <person name="Roeseler W."/>
            <person name="Tian H."/>
            <person name="Witte H."/>
            <person name="Yang S.P."/>
            <person name="Wilson R.K."/>
            <person name="Sommer R.J."/>
        </authorList>
    </citation>
    <scope>NUCLEOTIDE SEQUENCE [LARGE SCALE GENOMIC DNA]</scope>
    <source>
        <strain evidence="3">PS312</strain>
    </source>
</reference>
<protein>
    <submittedName>
        <fullName evidence="2">Uncharacterized protein</fullName>
    </submittedName>
</protein>
<feature type="compositionally biased region" description="Polar residues" evidence="1">
    <location>
        <begin position="58"/>
        <end position="86"/>
    </location>
</feature>
<organism evidence="2 3">
    <name type="scientific">Pristionchus pacificus</name>
    <name type="common">Parasitic nematode worm</name>
    <dbReference type="NCBI Taxonomy" id="54126"/>
    <lineage>
        <taxon>Eukaryota</taxon>
        <taxon>Metazoa</taxon>
        <taxon>Ecdysozoa</taxon>
        <taxon>Nematoda</taxon>
        <taxon>Chromadorea</taxon>
        <taxon>Rhabditida</taxon>
        <taxon>Rhabditina</taxon>
        <taxon>Diplogasteromorpha</taxon>
        <taxon>Diplogasteroidea</taxon>
        <taxon>Neodiplogasteridae</taxon>
        <taxon>Pristionchus</taxon>
    </lineage>
</organism>
<feature type="region of interest" description="Disordered" evidence="1">
    <location>
        <begin position="52"/>
        <end position="101"/>
    </location>
</feature>
<dbReference type="EnsemblMetazoa" id="PPA29060.1">
    <property type="protein sequence ID" value="PPA29060.1"/>
    <property type="gene ID" value="WBGene00118614"/>
</dbReference>
<feature type="region of interest" description="Disordered" evidence="1">
    <location>
        <begin position="1"/>
        <end position="25"/>
    </location>
</feature>